<comment type="caution">
    <text evidence="5">The sequence shown here is derived from an EMBL/GenBank/DDBJ whole genome shotgun (WGS) entry which is preliminary data.</text>
</comment>
<dbReference type="InterPro" id="IPR052379">
    <property type="entry name" value="Type_VII_TA_RNase"/>
</dbReference>
<accession>A0A6I3SR25</accession>
<evidence type="ECO:0000256" key="2">
    <source>
        <dbReference type="ARBA" id="ARBA00022722"/>
    </source>
</evidence>
<dbReference type="InterPro" id="IPR037038">
    <property type="entry name" value="HepT-like_sf"/>
</dbReference>
<dbReference type="InterPro" id="IPR008201">
    <property type="entry name" value="HepT-like"/>
</dbReference>
<keyword evidence="3" id="KW-0378">Hydrolase</keyword>
<protein>
    <submittedName>
        <fullName evidence="5">DUF86 domain-containing protein</fullName>
    </submittedName>
</protein>
<dbReference type="PANTHER" id="PTHR33397">
    <property type="entry name" value="UPF0331 PROTEIN YUTE"/>
    <property type="match status" value="1"/>
</dbReference>
<gene>
    <name evidence="5" type="ORF">GJ688_16450</name>
</gene>
<keyword evidence="6" id="KW-1185">Reference proteome</keyword>
<proteinExistence type="inferred from homology"/>
<dbReference type="EMBL" id="WNKU01000027">
    <property type="protein sequence ID" value="MTV50537.1"/>
    <property type="molecule type" value="Genomic_DNA"/>
</dbReference>
<dbReference type="GO" id="GO:0110001">
    <property type="term" value="C:toxin-antitoxin complex"/>
    <property type="evidence" value="ECO:0007669"/>
    <property type="project" value="InterPro"/>
</dbReference>
<dbReference type="NCBIfam" id="NF047751">
    <property type="entry name" value="HepT_toxin"/>
    <property type="match status" value="1"/>
</dbReference>
<keyword evidence="1" id="KW-1277">Toxin-antitoxin system</keyword>
<dbReference type="Pfam" id="PF01934">
    <property type="entry name" value="HepT-like"/>
    <property type="match status" value="1"/>
</dbReference>
<keyword evidence="2" id="KW-0540">Nuclease</keyword>
<reference evidence="5 6" key="1">
    <citation type="submission" date="2019-11" db="EMBL/GenBank/DDBJ databases">
        <title>Whole-genome sequence of a the green, strictly anaerobic photosynthetic bacterium Heliobacillus mobilis DSM 6151.</title>
        <authorList>
            <person name="Kyndt J.A."/>
            <person name="Meyer T.E."/>
        </authorList>
    </citation>
    <scope>NUCLEOTIDE SEQUENCE [LARGE SCALE GENOMIC DNA]</scope>
    <source>
        <strain evidence="5 6">DSM 6151</strain>
    </source>
</reference>
<dbReference type="GO" id="GO:0004540">
    <property type="term" value="F:RNA nuclease activity"/>
    <property type="evidence" value="ECO:0007669"/>
    <property type="project" value="InterPro"/>
</dbReference>
<evidence type="ECO:0000313" key="6">
    <source>
        <dbReference type="Proteomes" id="UP000430670"/>
    </source>
</evidence>
<sequence>MVDQRLMSQKISLLVEYLQDLKEVRDDEALSLPVFQADKKLKRYVERTLHLAIECCLDIGSHIIADERFREPMSNKDIFVVLAEEGVINRESLSSLQGMAKFRNILVHDYAKIDSEIIYGVLKKNLSDIENYVEQLVKKYL</sequence>
<evidence type="ECO:0000256" key="4">
    <source>
        <dbReference type="ARBA" id="ARBA00024207"/>
    </source>
</evidence>
<dbReference type="AlphaFoldDB" id="A0A6I3SR25"/>
<organism evidence="5 6">
    <name type="scientific">Heliobacterium mobile</name>
    <name type="common">Heliobacillus mobilis</name>
    <dbReference type="NCBI Taxonomy" id="28064"/>
    <lineage>
        <taxon>Bacteria</taxon>
        <taxon>Bacillati</taxon>
        <taxon>Bacillota</taxon>
        <taxon>Clostridia</taxon>
        <taxon>Eubacteriales</taxon>
        <taxon>Heliobacteriaceae</taxon>
        <taxon>Heliobacterium</taxon>
    </lineage>
</organism>
<comment type="similarity">
    <text evidence="4">Belongs to the HepT RNase toxin family.</text>
</comment>
<evidence type="ECO:0000256" key="3">
    <source>
        <dbReference type="ARBA" id="ARBA00022801"/>
    </source>
</evidence>
<dbReference type="Gene3D" id="1.20.120.580">
    <property type="entry name" value="bsu32300-like"/>
    <property type="match status" value="1"/>
</dbReference>
<name>A0A6I3SR25_HELMO</name>
<dbReference type="Proteomes" id="UP000430670">
    <property type="component" value="Unassembled WGS sequence"/>
</dbReference>
<dbReference type="PANTHER" id="PTHR33397:SF5">
    <property type="entry name" value="RNASE YUTE-RELATED"/>
    <property type="match status" value="1"/>
</dbReference>
<dbReference type="RefSeq" id="WP_155477619.1">
    <property type="nucleotide sequence ID" value="NZ_WNKU01000027.1"/>
</dbReference>
<evidence type="ECO:0000256" key="1">
    <source>
        <dbReference type="ARBA" id="ARBA00022649"/>
    </source>
</evidence>
<dbReference type="GO" id="GO:0016787">
    <property type="term" value="F:hydrolase activity"/>
    <property type="evidence" value="ECO:0007669"/>
    <property type="project" value="UniProtKB-KW"/>
</dbReference>
<dbReference type="OrthoDB" id="9796612at2"/>
<evidence type="ECO:0000313" key="5">
    <source>
        <dbReference type="EMBL" id="MTV50537.1"/>
    </source>
</evidence>